<reference evidence="2 3" key="1">
    <citation type="submission" date="2019-05" db="EMBL/GenBank/DDBJ databases">
        <title>Pseudomonas sp. SC006 isolated from lettuce that can produce HBGAs.</title>
        <authorList>
            <person name="Wang D."/>
            <person name="Liao N."/>
            <person name="Liu D."/>
            <person name="Zhang Z."/>
            <person name="Zou S."/>
        </authorList>
    </citation>
    <scope>NUCLEOTIDE SEQUENCE [LARGE SCALE GENOMIC DNA]</scope>
    <source>
        <strain evidence="2 3">SC006</strain>
    </source>
</reference>
<dbReference type="Proteomes" id="UP000309819">
    <property type="component" value="Unassembled WGS sequence"/>
</dbReference>
<keyword evidence="1" id="KW-0175">Coiled coil</keyword>
<dbReference type="AlphaFoldDB" id="A0A5R8YL85"/>
<gene>
    <name evidence="2" type="ORF">FEM01_22520</name>
</gene>
<evidence type="ECO:0000256" key="1">
    <source>
        <dbReference type="SAM" id="Coils"/>
    </source>
</evidence>
<name>A0A5R8YL85_9PSED</name>
<organism evidence="2 3">
    <name type="scientific">Pseudomonas mosselii</name>
    <dbReference type="NCBI Taxonomy" id="78327"/>
    <lineage>
        <taxon>Bacteria</taxon>
        <taxon>Pseudomonadati</taxon>
        <taxon>Pseudomonadota</taxon>
        <taxon>Gammaproteobacteria</taxon>
        <taxon>Pseudomonadales</taxon>
        <taxon>Pseudomonadaceae</taxon>
        <taxon>Pseudomonas</taxon>
    </lineage>
</organism>
<dbReference type="EMBL" id="VAUO01000019">
    <property type="protein sequence ID" value="TLP53938.1"/>
    <property type="molecule type" value="Genomic_DNA"/>
</dbReference>
<accession>A0A5R8YL85</accession>
<evidence type="ECO:0000313" key="3">
    <source>
        <dbReference type="Proteomes" id="UP000309819"/>
    </source>
</evidence>
<dbReference type="RefSeq" id="WP_100413783.1">
    <property type="nucleotide sequence ID" value="NZ_VAUO01000019.1"/>
</dbReference>
<comment type="caution">
    <text evidence="2">The sequence shown here is derived from an EMBL/GenBank/DDBJ whole genome shotgun (WGS) entry which is preliminary data.</text>
</comment>
<feature type="coiled-coil region" evidence="1">
    <location>
        <begin position="98"/>
        <end position="165"/>
    </location>
</feature>
<sequence length="223" mass="26375">MRTAEKIRWLKKENAEWQWVCDYMNGNASEAIAEDIRCILRDREPSHEVIEEIIRHLTRTERGRDFIKRLRNALRQHRYRSSENGKIICTFALPTKTKKALRQNAEKLSKSESDLVDEALNQSEKLIEEHRQREQRLEKVRELERKRAKQRIELLSVKHHEAMRQIQMLATRLSIWELALGAEHPDISVDQTMLADTAKEKTKAVKKAIKTAVTKWDFLQTRV</sequence>
<dbReference type="OrthoDB" id="6848981at2"/>
<keyword evidence="3" id="KW-1185">Reference proteome</keyword>
<evidence type="ECO:0000313" key="2">
    <source>
        <dbReference type="EMBL" id="TLP53938.1"/>
    </source>
</evidence>
<protein>
    <submittedName>
        <fullName evidence="2">Uncharacterized protein</fullName>
    </submittedName>
</protein>
<proteinExistence type="predicted"/>